<name>A0A1F8DWZ2_9BACT</name>
<sequence length="165" mass="17428">MTTSQTTPRSEVTLQTSEGAIIIALNSGQTPKTVENFVTLAKKGFYDGTVFHRVISGFMIQGGDPKGDGTGGPGYTFVDEPFTGEYVRGTVAMANAGPDTNGSQFFIMHADYPLPKNYTIFGSVIQGMDTVDKIAGAPVTPNQFTGEPSKPVNPVTIIGATVTEK</sequence>
<dbReference type="STRING" id="1802559.A2372_03950"/>
<dbReference type="InterPro" id="IPR029000">
    <property type="entry name" value="Cyclophilin-like_dom_sf"/>
</dbReference>
<dbReference type="PANTHER" id="PTHR45625">
    <property type="entry name" value="PEPTIDYL-PROLYL CIS-TRANS ISOMERASE-RELATED"/>
    <property type="match status" value="1"/>
</dbReference>
<evidence type="ECO:0000256" key="3">
    <source>
        <dbReference type="ARBA" id="ARBA00023110"/>
    </source>
</evidence>
<evidence type="ECO:0000256" key="5">
    <source>
        <dbReference type="RuleBase" id="RU363019"/>
    </source>
</evidence>
<dbReference type="CDD" id="cd00317">
    <property type="entry name" value="cyclophilin"/>
    <property type="match status" value="1"/>
</dbReference>
<evidence type="ECO:0000256" key="4">
    <source>
        <dbReference type="ARBA" id="ARBA00023235"/>
    </source>
</evidence>
<evidence type="ECO:0000313" key="8">
    <source>
        <dbReference type="Proteomes" id="UP000176422"/>
    </source>
</evidence>
<protein>
    <recommendedName>
        <fullName evidence="5">Peptidyl-prolyl cis-trans isomerase</fullName>
        <shortName evidence="5">PPIase</shortName>
        <ecNumber evidence="5">5.2.1.8</ecNumber>
    </recommendedName>
</protein>
<evidence type="ECO:0000256" key="2">
    <source>
        <dbReference type="ARBA" id="ARBA00007365"/>
    </source>
</evidence>
<evidence type="ECO:0000259" key="6">
    <source>
        <dbReference type="PROSITE" id="PS50072"/>
    </source>
</evidence>
<dbReference type="EMBL" id="MGIT01000002">
    <property type="protein sequence ID" value="OGM92986.1"/>
    <property type="molecule type" value="Genomic_DNA"/>
</dbReference>
<comment type="similarity">
    <text evidence="2 5">Belongs to the cyclophilin-type PPIase family.</text>
</comment>
<comment type="function">
    <text evidence="1 5">PPIases accelerate the folding of proteins. It catalyzes the cis-trans isomerization of proline imidic peptide bonds in oligopeptides.</text>
</comment>
<feature type="domain" description="PPIase cyclophilin-type" evidence="6">
    <location>
        <begin position="19"/>
        <end position="162"/>
    </location>
</feature>
<dbReference type="PROSITE" id="PS50072">
    <property type="entry name" value="CSA_PPIASE_2"/>
    <property type="match status" value="1"/>
</dbReference>
<dbReference type="Proteomes" id="UP000176422">
    <property type="component" value="Unassembled WGS sequence"/>
</dbReference>
<dbReference type="GO" id="GO:0003755">
    <property type="term" value="F:peptidyl-prolyl cis-trans isomerase activity"/>
    <property type="evidence" value="ECO:0007669"/>
    <property type="project" value="UniProtKB-UniRule"/>
</dbReference>
<dbReference type="AlphaFoldDB" id="A0A1F8DWZ2"/>
<dbReference type="InterPro" id="IPR024936">
    <property type="entry name" value="Cyclophilin-type_PPIase"/>
</dbReference>
<proteinExistence type="inferred from homology"/>
<evidence type="ECO:0000256" key="1">
    <source>
        <dbReference type="ARBA" id="ARBA00002388"/>
    </source>
</evidence>
<comment type="catalytic activity">
    <reaction evidence="5">
        <text>[protein]-peptidylproline (omega=180) = [protein]-peptidylproline (omega=0)</text>
        <dbReference type="Rhea" id="RHEA:16237"/>
        <dbReference type="Rhea" id="RHEA-COMP:10747"/>
        <dbReference type="Rhea" id="RHEA-COMP:10748"/>
        <dbReference type="ChEBI" id="CHEBI:83833"/>
        <dbReference type="ChEBI" id="CHEBI:83834"/>
        <dbReference type="EC" id="5.2.1.8"/>
    </reaction>
</comment>
<dbReference type="SUPFAM" id="SSF50891">
    <property type="entry name" value="Cyclophilin-like"/>
    <property type="match status" value="1"/>
</dbReference>
<evidence type="ECO:0000313" key="7">
    <source>
        <dbReference type="EMBL" id="OGM92986.1"/>
    </source>
</evidence>
<dbReference type="InterPro" id="IPR020892">
    <property type="entry name" value="Cyclophilin-type_PPIase_CS"/>
</dbReference>
<keyword evidence="3 5" id="KW-0697">Rotamase</keyword>
<dbReference type="Gene3D" id="2.40.100.10">
    <property type="entry name" value="Cyclophilin-like"/>
    <property type="match status" value="1"/>
</dbReference>
<dbReference type="PROSITE" id="PS00170">
    <property type="entry name" value="CSA_PPIASE_1"/>
    <property type="match status" value="1"/>
</dbReference>
<dbReference type="GO" id="GO:0006457">
    <property type="term" value="P:protein folding"/>
    <property type="evidence" value="ECO:0007669"/>
    <property type="project" value="InterPro"/>
</dbReference>
<dbReference type="PRINTS" id="PR00153">
    <property type="entry name" value="CSAPPISMRASE"/>
</dbReference>
<organism evidence="7 8">
    <name type="scientific">Candidatus Wolfebacteria bacterium RIFOXYB1_FULL_54_12</name>
    <dbReference type="NCBI Taxonomy" id="1802559"/>
    <lineage>
        <taxon>Bacteria</taxon>
        <taxon>Candidatus Wolfeibacteriota</taxon>
    </lineage>
</organism>
<dbReference type="InterPro" id="IPR002130">
    <property type="entry name" value="Cyclophilin-type_PPIase_dom"/>
</dbReference>
<accession>A0A1F8DWZ2</accession>
<dbReference type="Pfam" id="PF00160">
    <property type="entry name" value="Pro_isomerase"/>
    <property type="match status" value="1"/>
</dbReference>
<dbReference type="EC" id="5.2.1.8" evidence="5"/>
<dbReference type="PANTHER" id="PTHR45625:SF4">
    <property type="entry name" value="PEPTIDYLPROLYL ISOMERASE DOMAIN AND WD REPEAT-CONTAINING PROTEIN 1"/>
    <property type="match status" value="1"/>
</dbReference>
<keyword evidence="4 5" id="KW-0413">Isomerase</keyword>
<dbReference type="PIRSF" id="PIRSF001467">
    <property type="entry name" value="Peptidylpro_ismrse"/>
    <property type="match status" value="1"/>
</dbReference>
<dbReference type="InterPro" id="IPR044666">
    <property type="entry name" value="Cyclophilin_A-like"/>
</dbReference>
<gene>
    <name evidence="7" type="ORF">A2372_03950</name>
</gene>
<comment type="caution">
    <text evidence="7">The sequence shown here is derived from an EMBL/GenBank/DDBJ whole genome shotgun (WGS) entry which is preliminary data.</text>
</comment>
<reference evidence="7 8" key="1">
    <citation type="journal article" date="2016" name="Nat. Commun.">
        <title>Thousands of microbial genomes shed light on interconnected biogeochemical processes in an aquifer system.</title>
        <authorList>
            <person name="Anantharaman K."/>
            <person name="Brown C.T."/>
            <person name="Hug L.A."/>
            <person name="Sharon I."/>
            <person name="Castelle C.J."/>
            <person name="Probst A.J."/>
            <person name="Thomas B.C."/>
            <person name="Singh A."/>
            <person name="Wilkins M.J."/>
            <person name="Karaoz U."/>
            <person name="Brodie E.L."/>
            <person name="Williams K.H."/>
            <person name="Hubbard S.S."/>
            <person name="Banfield J.F."/>
        </authorList>
    </citation>
    <scope>NUCLEOTIDE SEQUENCE [LARGE SCALE GENOMIC DNA]</scope>
</reference>